<dbReference type="GO" id="GO:0016705">
    <property type="term" value="F:oxidoreductase activity, acting on paired donors, with incorporation or reduction of molecular oxygen"/>
    <property type="evidence" value="ECO:0007669"/>
    <property type="project" value="InterPro"/>
</dbReference>
<organism evidence="16 17">
    <name type="scientific">Psilocybe cyanescens</name>
    <dbReference type="NCBI Taxonomy" id="93625"/>
    <lineage>
        <taxon>Eukaryota</taxon>
        <taxon>Fungi</taxon>
        <taxon>Dikarya</taxon>
        <taxon>Basidiomycota</taxon>
        <taxon>Agaricomycotina</taxon>
        <taxon>Agaricomycetes</taxon>
        <taxon>Agaricomycetidae</taxon>
        <taxon>Agaricales</taxon>
        <taxon>Agaricineae</taxon>
        <taxon>Strophariaceae</taxon>
        <taxon>Psilocybe</taxon>
    </lineage>
</organism>
<comment type="caution">
    <text evidence="16">The sequence shown here is derived from an EMBL/GenBank/DDBJ whole genome shotgun (WGS) entry which is preliminary data.</text>
</comment>
<name>A0A409X4F0_PSICY</name>
<dbReference type="PRINTS" id="PR00385">
    <property type="entry name" value="P450"/>
</dbReference>
<dbReference type="PANTHER" id="PTHR46300:SF2">
    <property type="entry name" value="CYTOCHROME P450 MONOOXYGENASE ALNH-RELATED"/>
    <property type="match status" value="1"/>
</dbReference>
<evidence type="ECO:0000313" key="17">
    <source>
        <dbReference type="Proteomes" id="UP000283269"/>
    </source>
</evidence>
<dbReference type="Pfam" id="PF00067">
    <property type="entry name" value="p450"/>
    <property type="match status" value="1"/>
</dbReference>
<comment type="pathway">
    <text evidence="3">Secondary metabolite biosynthesis.</text>
</comment>
<dbReference type="Gene3D" id="1.10.630.10">
    <property type="entry name" value="Cytochrome P450"/>
    <property type="match status" value="1"/>
</dbReference>
<sequence>MKSVKEILDDRSAETSSRPSLYAADVVTEKKYIPLANPDNHVWRMGRKAIQPLVAPQAVLAHLPVAEAETTQLLHDIIHDPEELCHHVSRYTFSFIASVVFGKSAPRHDSPELTHFNDYMRHQSSTVSPEAAPVDLIPILKYVPERWAPWKQLWRETRRLQRSLYFSFLEHAEKKIKSGSKGGTFIENILDRQEELKLTREMVAYIGGILIDGGADTSASLIQSLVHCLIRSPASLRKAQKEIDNIVGYTRLPLASDIPAVPFVQALIKEVHRVRPAAPTGIPHATSDDFEYRGYLIPKGAPIIINVWGIMHDPDLFDRPDEFLPERYMLTPDGTKPGLDKDFTIRSSLPFGSGKRLCPGMHLATTNLTLAVMRLLWAFDFAPLSGSVPQSGIWNMEDEYIDGLTFTPKSFKCKVTPRDKERVEVIEDYYNRITHAD</sequence>
<evidence type="ECO:0000256" key="11">
    <source>
        <dbReference type="ARBA" id="ARBA00023033"/>
    </source>
</evidence>
<evidence type="ECO:0008006" key="18">
    <source>
        <dbReference type="Google" id="ProtNLM"/>
    </source>
</evidence>
<evidence type="ECO:0000256" key="4">
    <source>
        <dbReference type="ARBA" id="ARBA00010617"/>
    </source>
</evidence>
<dbReference type="PROSITE" id="PS00086">
    <property type="entry name" value="CYTOCHROME_P450"/>
    <property type="match status" value="1"/>
</dbReference>
<evidence type="ECO:0000256" key="12">
    <source>
        <dbReference type="ARBA" id="ARBA00023136"/>
    </source>
</evidence>
<evidence type="ECO:0000256" key="5">
    <source>
        <dbReference type="ARBA" id="ARBA00022617"/>
    </source>
</evidence>
<dbReference type="OrthoDB" id="1103324at2759"/>
<dbReference type="Proteomes" id="UP000283269">
    <property type="component" value="Unassembled WGS sequence"/>
</dbReference>
<dbReference type="CDD" id="cd11065">
    <property type="entry name" value="CYP64-like"/>
    <property type="match status" value="1"/>
</dbReference>
<evidence type="ECO:0000256" key="15">
    <source>
        <dbReference type="RuleBase" id="RU000461"/>
    </source>
</evidence>
<evidence type="ECO:0000256" key="6">
    <source>
        <dbReference type="ARBA" id="ARBA00022692"/>
    </source>
</evidence>
<dbReference type="InParanoid" id="A0A409X4F0"/>
<keyword evidence="5 14" id="KW-0349">Heme</keyword>
<comment type="similarity">
    <text evidence="4 15">Belongs to the cytochrome P450 family.</text>
</comment>
<dbReference type="InterPro" id="IPR001128">
    <property type="entry name" value="Cyt_P450"/>
</dbReference>
<dbReference type="STRING" id="93625.A0A409X4F0"/>
<evidence type="ECO:0000256" key="13">
    <source>
        <dbReference type="ARBA" id="ARBA00023180"/>
    </source>
</evidence>
<keyword evidence="9 15" id="KW-0560">Oxidoreductase</keyword>
<feature type="binding site" description="axial binding residue" evidence="14">
    <location>
        <position position="358"/>
    </location>
    <ligand>
        <name>heme</name>
        <dbReference type="ChEBI" id="CHEBI:30413"/>
    </ligand>
    <ligandPart>
        <name>Fe</name>
        <dbReference type="ChEBI" id="CHEBI:18248"/>
    </ligandPart>
</feature>
<dbReference type="GO" id="GO:0005506">
    <property type="term" value="F:iron ion binding"/>
    <property type="evidence" value="ECO:0007669"/>
    <property type="project" value="InterPro"/>
</dbReference>
<evidence type="ECO:0000256" key="9">
    <source>
        <dbReference type="ARBA" id="ARBA00023002"/>
    </source>
</evidence>
<proteinExistence type="inferred from homology"/>
<dbReference type="GO" id="GO:0020037">
    <property type="term" value="F:heme binding"/>
    <property type="evidence" value="ECO:0007669"/>
    <property type="project" value="InterPro"/>
</dbReference>
<keyword evidence="8" id="KW-1133">Transmembrane helix</keyword>
<dbReference type="SUPFAM" id="SSF48264">
    <property type="entry name" value="Cytochrome P450"/>
    <property type="match status" value="1"/>
</dbReference>
<evidence type="ECO:0000313" key="16">
    <source>
        <dbReference type="EMBL" id="PPQ85604.1"/>
    </source>
</evidence>
<accession>A0A409X4F0</accession>
<gene>
    <name evidence="16" type="ORF">CVT25_012648</name>
</gene>
<evidence type="ECO:0000256" key="3">
    <source>
        <dbReference type="ARBA" id="ARBA00005179"/>
    </source>
</evidence>
<dbReference type="InterPro" id="IPR002401">
    <property type="entry name" value="Cyt_P450_E_grp-I"/>
</dbReference>
<keyword evidence="7 14" id="KW-0479">Metal-binding</keyword>
<dbReference type="PANTHER" id="PTHR46300">
    <property type="entry name" value="P450, PUTATIVE (EUROFUNG)-RELATED-RELATED"/>
    <property type="match status" value="1"/>
</dbReference>
<comment type="cofactor">
    <cofactor evidence="1 14">
        <name>heme</name>
        <dbReference type="ChEBI" id="CHEBI:30413"/>
    </cofactor>
</comment>
<dbReference type="InterPro" id="IPR017972">
    <property type="entry name" value="Cyt_P450_CS"/>
</dbReference>
<dbReference type="GO" id="GO:0016020">
    <property type="term" value="C:membrane"/>
    <property type="evidence" value="ECO:0007669"/>
    <property type="project" value="UniProtKB-SubCell"/>
</dbReference>
<evidence type="ECO:0000256" key="7">
    <source>
        <dbReference type="ARBA" id="ARBA00022723"/>
    </source>
</evidence>
<evidence type="ECO:0000256" key="1">
    <source>
        <dbReference type="ARBA" id="ARBA00001971"/>
    </source>
</evidence>
<keyword evidence="6" id="KW-0812">Transmembrane</keyword>
<keyword evidence="13" id="KW-0325">Glycoprotein</keyword>
<keyword evidence="10 14" id="KW-0408">Iron</keyword>
<dbReference type="InterPro" id="IPR050364">
    <property type="entry name" value="Cytochrome_P450_fung"/>
</dbReference>
<evidence type="ECO:0000256" key="2">
    <source>
        <dbReference type="ARBA" id="ARBA00004167"/>
    </source>
</evidence>
<evidence type="ECO:0000256" key="8">
    <source>
        <dbReference type="ARBA" id="ARBA00022989"/>
    </source>
</evidence>
<protein>
    <recommendedName>
        <fullName evidence="18">Cytochrome P450</fullName>
    </recommendedName>
</protein>
<dbReference type="PRINTS" id="PR00463">
    <property type="entry name" value="EP450I"/>
</dbReference>
<keyword evidence="11 15" id="KW-0503">Monooxygenase</keyword>
<reference evidence="16 17" key="1">
    <citation type="journal article" date="2018" name="Evol. Lett.">
        <title>Horizontal gene cluster transfer increased hallucinogenic mushroom diversity.</title>
        <authorList>
            <person name="Reynolds H.T."/>
            <person name="Vijayakumar V."/>
            <person name="Gluck-Thaler E."/>
            <person name="Korotkin H.B."/>
            <person name="Matheny P.B."/>
            <person name="Slot J.C."/>
        </authorList>
    </citation>
    <scope>NUCLEOTIDE SEQUENCE [LARGE SCALE GENOMIC DNA]</scope>
    <source>
        <strain evidence="16 17">2631</strain>
    </source>
</reference>
<dbReference type="GO" id="GO:0004497">
    <property type="term" value="F:monooxygenase activity"/>
    <property type="evidence" value="ECO:0007669"/>
    <property type="project" value="UniProtKB-KW"/>
</dbReference>
<dbReference type="AlphaFoldDB" id="A0A409X4F0"/>
<keyword evidence="17" id="KW-1185">Reference proteome</keyword>
<dbReference type="EMBL" id="NHYD01002675">
    <property type="protein sequence ID" value="PPQ85604.1"/>
    <property type="molecule type" value="Genomic_DNA"/>
</dbReference>
<keyword evidence="12" id="KW-0472">Membrane</keyword>
<evidence type="ECO:0000256" key="10">
    <source>
        <dbReference type="ARBA" id="ARBA00023004"/>
    </source>
</evidence>
<evidence type="ECO:0000256" key="14">
    <source>
        <dbReference type="PIRSR" id="PIRSR602401-1"/>
    </source>
</evidence>
<comment type="subcellular location">
    <subcellularLocation>
        <location evidence="2">Membrane</location>
        <topology evidence="2">Single-pass membrane protein</topology>
    </subcellularLocation>
</comment>
<dbReference type="InterPro" id="IPR036396">
    <property type="entry name" value="Cyt_P450_sf"/>
</dbReference>